<dbReference type="AlphaFoldDB" id="Q69PP6"/>
<organism evidence="2">
    <name type="scientific">Oryza sativa subsp. japonica</name>
    <name type="common">Rice</name>
    <dbReference type="NCBI Taxonomy" id="39947"/>
    <lineage>
        <taxon>Eukaryota</taxon>
        <taxon>Viridiplantae</taxon>
        <taxon>Streptophyta</taxon>
        <taxon>Embryophyta</taxon>
        <taxon>Tracheophyta</taxon>
        <taxon>Spermatophyta</taxon>
        <taxon>Magnoliopsida</taxon>
        <taxon>Liliopsida</taxon>
        <taxon>Poales</taxon>
        <taxon>Poaceae</taxon>
        <taxon>BOP clade</taxon>
        <taxon>Oryzoideae</taxon>
        <taxon>Oryzeae</taxon>
        <taxon>Oryzinae</taxon>
        <taxon>Oryza</taxon>
        <taxon>Oryza sativa</taxon>
    </lineage>
</organism>
<feature type="region of interest" description="Disordered" evidence="1">
    <location>
        <begin position="89"/>
        <end position="131"/>
    </location>
</feature>
<gene>
    <name evidence="2" type="primary">P0451H06.106</name>
</gene>
<feature type="compositionally biased region" description="Basic residues" evidence="1">
    <location>
        <begin position="112"/>
        <end position="131"/>
    </location>
</feature>
<sequence length="289" mass="31305">MITVELVKDKPVPNKACAACAASPVRQLTSPSPSPALRRHPPPRPPRILARNSPDRCPRRRPVALPPLYRPSRLCRLAGHCVTRISPEHRRAAPASPSASPEFPRSALPPPMRRRPRHHHLRHRSAQPAGVRRRLLAGSHRRPPVIPGSRGVRPSVKPCCSSPAFGQGCCSPVVVFVLGSASSSVAPAASRLRPRIAAEVVPSPFASVVPKPSPPRPFVVVVPTPRCVVAGLEVHGSASSTSATIRTGLRASVAKHYRTNHMSNGISESIEKKQYANKSQINMYMQYDQ</sequence>
<evidence type="ECO:0000256" key="1">
    <source>
        <dbReference type="SAM" id="MobiDB-lite"/>
    </source>
</evidence>
<name>Q69PP6_ORYSJ</name>
<evidence type="ECO:0000313" key="2">
    <source>
        <dbReference type="EMBL" id="BAD31514.1"/>
    </source>
</evidence>
<feature type="compositionally biased region" description="Low complexity" evidence="1">
    <location>
        <begin position="93"/>
        <end position="106"/>
    </location>
</feature>
<protein>
    <submittedName>
        <fullName evidence="2">Uncharacterized protein</fullName>
    </submittedName>
</protein>
<proteinExistence type="predicted"/>
<accession>Q69PP6</accession>
<feature type="region of interest" description="Disordered" evidence="1">
    <location>
        <begin position="20"/>
        <end position="64"/>
    </location>
</feature>
<dbReference type="EMBL" id="AP005500">
    <property type="protein sequence ID" value="BAD31514.1"/>
    <property type="molecule type" value="Genomic_DNA"/>
</dbReference>
<reference evidence="2" key="1">
    <citation type="journal article" date="2004" name="Plant Cell">
        <title>Composition and structure of the centromeric region of rice chromosome 8.</title>
        <authorList>
            <person name="Wu J."/>
            <person name="Yamagata H."/>
            <person name="Hayashi-Tsugane M."/>
            <person name="Hijishita S."/>
            <person name="Fujisawa M."/>
            <person name="Shibata M."/>
            <person name="Itoh Y."/>
            <person name="Nakamura M."/>
            <person name="Sakaguchi M."/>
            <person name="Yoshihara R."/>
            <person name="Kobayashi H."/>
            <person name="Itoh K."/>
            <person name="Karasawa W."/>
            <person name="Yamamoto M."/>
            <person name="Saji S."/>
            <person name="Katagiri S."/>
            <person name="Kanamori H."/>
            <person name="Namiki N."/>
            <person name="Katayose Y."/>
            <person name="Matsumoto T."/>
            <person name="Sasaki T."/>
        </authorList>
    </citation>
    <scope>NUCLEOTIDE SEQUENCE</scope>
</reference>